<reference evidence="2 4" key="1">
    <citation type="journal article" date="2018" name="Genome Biol. Evol.">
        <title>Multiple Roots of Fruiting Body Formation in Amoebozoa.</title>
        <authorList>
            <person name="Hillmann F."/>
            <person name="Forbes G."/>
            <person name="Novohradska S."/>
            <person name="Ferling I."/>
            <person name="Riege K."/>
            <person name="Groth M."/>
            <person name="Westermann M."/>
            <person name="Marz M."/>
            <person name="Spaller T."/>
            <person name="Winckler T."/>
            <person name="Schaap P."/>
            <person name="Glockner G."/>
        </authorList>
    </citation>
    <scope>NUCLEOTIDE SEQUENCE [LARGE SCALE GENOMIC DNA]</scope>
    <source>
        <strain evidence="2 4">Jena</strain>
    </source>
</reference>
<comment type="caution">
    <text evidence="2">The sequence shown here is derived from an EMBL/GenBank/DDBJ whole genome shotgun (WGS) entry which is preliminary data.</text>
</comment>
<evidence type="ECO:0000313" key="2">
    <source>
        <dbReference type="EMBL" id="PRP87652.1"/>
    </source>
</evidence>
<feature type="compositionally biased region" description="Basic and acidic residues" evidence="1">
    <location>
        <begin position="1"/>
        <end position="10"/>
    </location>
</feature>
<gene>
    <name evidence="2" type="ORF">PROFUN_02352</name>
    <name evidence="3" type="ORF">PROFUN_02363</name>
</gene>
<name>A0A2P6NUK6_9EUKA</name>
<evidence type="ECO:0000313" key="3">
    <source>
        <dbReference type="EMBL" id="PRP87663.1"/>
    </source>
</evidence>
<proteinExistence type="predicted"/>
<dbReference type="InParanoid" id="A0A2P6NUK6"/>
<evidence type="ECO:0000256" key="1">
    <source>
        <dbReference type="SAM" id="MobiDB-lite"/>
    </source>
</evidence>
<evidence type="ECO:0000313" key="4">
    <source>
        <dbReference type="Proteomes" id="UP000241769"/>
    </source>
</evidence>
<dbReference type="Proteomes" id="UP000241769">
    <property type="component" value="Unassembled WGS sequence"/>
</dbReference>
<feature type="region of interest" description="Disordered" evidence="1">
    <location>
        <begin position="1"/>
        <end position="23"/>
    </location>
</feature>
<keyword evidence="4" id="KW-1185">Reference proteome</keyword>
<feature type="compositionally biased region" description="Basic and acidic residues" evidence="1">
    <location>
        <begin position="55"/>
        <end position="70"/>
    </location>
</feature>
<dbReference type="EMBL" id="MDYQ01000018">
    <property type="protein sequence ID" value="PRP87663.1"/>
    <property type="molecule type" value="Genomic_DNA"/>
</dbReference>
<feature type="region of interest" description="Disordered" evidence="1">
    <location>
        <begin position="41"/>
        <end position="78"/>
    </location>
</feature>
<protein>
    <submittedName>
        <fullName evidence="2">Uncharacterized protein</fullName>
    </submittedName>
</protein>
<dbReference type="EMBL" id="MDYQ01000018">
    <property type="protein sequence ID" value="PRP87652.1"/>
    <property type="molecule type" value="Genomic_DNA"/>
</dbReference>
<sequence length="94" mass="11235">MENLSIHRPEQSNNNMVEERKSFEHPRVRFIKMEEKEFKPNASMLQRRHSSPHFFTKDTKPEKTMEEQKMDSTANPRGVVHAGLYPFFNNEELE</sequence>
<organism evidence="2 4">
    <name type="scientific">Planoprotostelium fungivorum</name>
    <dbReference type="NCBI Taxonomy" id="1890364"/>
    <lineage>
        <taxon>Eukaryota</taxon>
        <taxon>Amoebozoa</taxon>
        <taxon>Evosea</taxon>
        <taxon>Variosea</taxon>
        <taxon>Cavosteliida</taxon>
        <taxon>Cavosteliaceae</taxon>
        <taxon>Planoprotostelium</taxon>
    </lineage>
</organism>
<dbReference type="AlphaFoldDB" id="A0A2P6NUK6"/>
<accession>A0A2P6NUK6</accession>